<dbReference type="OrthoDB" id="9794206at2"/>
<sequence>MGQRHGRRQGFSYGRYLRYTPPVTNLYHLARQPHCQLSQPARRFLFLQGVSTPFFPRLADALAAQGHGVFRINFNMGDLANWGGRASVSFRQKPDELDEFMRSVYERYDITDQILFGDRRAVHRPAIVTAPSYGITTHVFEEGYFRPYWVTLERGGVNRHSGLPKNPEWYREIGPLLPTSGKSSSFDNPFWKRATYDVLYHGAGMLNPIVYPGYRTHAPVTAPVEYGGFLWRQARQSRYQRTDRESLRRVLRSDDPFFFLPLQLNSDSQIRDHSDFDGMKDVLRYVMESFARHAPAQSNLLIKNHPLDIGLINYRKMVDQFSDELGIQRRAVYVDTGALNPILKRTAGVVTVNSTTGVAALEHGSPVITLSDPIYSMPGLTAQHGLDAFWQQPDRPDAYLFKCFRDTVIHTTQLNGGFYSREGIEKVIHNGLPRLISDESALEQLFQIVTP</sequence>
<protein>
    <submittedName>
        <fullName evidence="1">Capsule biosynthesis protein CapA</fullName>
    </submittedName>
</protein>
<organism evidence="1 2">
    <name type="scientific">Orrella marina</name>
    <dbReference type="NCBI Taxonomy" id="2163011"/>
    <lineage>
        <taxon>Bacteria</taxon>
        <taxon>Pseudomonadati</taxon>
        <taxon>Pseudomonadota</taxon>
        <taxon>Betaproteobacteria</taxon>
        <taxon>Burkholderiales</taxon>
        <taxon>Alcaligenaceae</taxon>
        <taxon>Orrella</taxon>
    </lineage>
</organism>
<name>A0A2R4XFI0_9BURK</name>
<evidence type="ECO:0000313" key="1">
    <source>
        <dbReference type="EMBL" id="AWB32577.1"/>
    </source>
</evidence>
<dbReference type="InterPro" id="IPR007833">
    <property type="entry name" value="Capsule_polysaccharide_synth"/>
</dbReference>
<gene>
    <name evidence="1" type="ORF">DBV39_01310</name>
</gene>
<evidence type="ECO:0000313" key="2">
    <source>
        <dbReference type="Proteomes" id="UP000244571"/>
    </source>
</evidence>
<dbReference type="CDD" id="cd16441">
    <property type="entry name" value="beta_Kdo_transferase_KpsS"/>
    <property type="match status" value="1"/>
</dbReference>
<dbReference type="Pfam" id="PF05159">
    <property type="entry name" value="Capsule_synth"/>
    <property type="match status" value="1"/>
</dbReference>
<dbReference type="GO" id="GO:0000271">
    <property type="term" value="P:polysaccharide biosynthetic process"/>
    <property type="evidence" value="ECO:0007669"/>
    <property type="project" value="InterPro"/>
</dbReference>
<dbReference type="GO" id="GO:0015774">
    <property type="term" value="P:polysaccharide transport"/>
    <property type="evidence" value="ECO:0007669"/>
    <property type="project" value="InterPro"/>
</dbReference>
<dbReference type="EMBL" id="CP028901">
    <property type="protein sequence ID" value="AWB32577.1"/>
    <property type="molecule type" value="Genomic_DNA"/>
</dbReference>
<dbReference type="AlphaFoldDB" id="A0A2R4XFI0"/>
<proteinExistence type="predicted"/>
<dbReference type="KEGG" id="boz:DBV39_01310"/>
<keyword evidence="2" id="KW-1185">Reference proteome</keyword>
<accession>A0A2R4XFI0</accession>
<reference evidence="1 2" key="1">
    <citation type="submission" date="2018-04" db="EMBL/GenBank/DDBJ databases">
        <title>Bordetella sp. HZ20 isolated from seawater.</title>
        <authorList>
            <person name="Sun C."/>
        </authorList>
    </citation>
    <scope>NUCLEOTIDE SEQUENCE [LARGE SCALE GENOMIC DNA]</scope>
    <source>
        <strain evidence="1 2">HZ20</strain>
    </source>
</reference>
<dbReference type="Proteomes" id="UP000244571">
    <property type="component" value="Chromosome"/>
</dbReference>